<dbReference type="Proteomes" id="UP000838686">
    <property type="component" value="Unassembled WGS sequence"/>
</dbReference>
<keyword evidence="2" id="KW-1185">Reference proteome</keyword>
<name>A0ABN8GP16_9BACL</name>
<reference evidence="1" key="1">
    <citation type="submission" date="2022-01" db="EMBL/GenBank/DDBJ databases">
        <authorList>
            <person name="Criscuolo A."/>
        </authorList>
    </citation>
    <scope>NUCLEOTIDE SEQUENCE</scope>
    <source>
        <strain evidence="1">CIP111893</strain>
    </source>
</reference>
<organism evidence="1 2">
    <name type="scientific">Paenibacillus plantiphilus</name>
    <dbReference type="NCBI Taxonomy" id="2905650"/>
    <lineage>
        <taxon>Bacteria</taxon>
        <taxon>Bacillati</taxon>
        <taxon>Bacillota</taxon>
        <taxon>Bacilli</taxon>
        <taxon>Bacillales</taxon>
        <taxon>Paenibacillaceae</taxon>
        <taxon>Paenibacillus</taxon>
    </lineage>
</organism>
<dbReference type="EMBL" id="CAKMMF010000016">
    <property type="protein sequence ID" value="CAH1209487.1"/>
    <property type="molecule type" value="Genomic_DNA"/>
</dbReference>
<evidence type="ECO:0008006" key="3">
    <source>
        <dbReference type="Google" id="ProtNLM"/>
    </source>
</evidence>
<dbReference type="SUPFAM" id="SSF47789">
    <property type="entry name" value="C-terminal domain of RNA polymerase alpha subunit"/>
    <property type="match status" value="1"/>
</dbReference>
<sequence length="78" mass="8290">MANKNEALPEHDFPAGIGKPATRAFIGAGYSRLQQFAKVSEAELLKLHGVGPKALGIIRRELEGQGLSFADGAKNTND</sequence>
<protein>
    <recommendedName>
        <fullName evidence="3">DNA-binding protein</fullName>
    </recommendedName>
</protein>
<accession>A0ABN8GP16</accession>
<comment type="caution">
    <text evidence="1">The sequence shown here is derived from an EMBL/GenBank/DDBJ whole genome shotgun (WGS) entry which is preliminary data.</text>
</comment>
<evidence type="ECO:0000313" key="1">
    <source>
        <dbReference type="EMBL" id="CAH1209487.1"/>
    </source>
</evidence>
<gene>
    <name evidence="1" type="ORF">PAECIP111893_03032</name>
</gene>
<evidence type="ECO:0000313" key="2">
    <source>
        <dbReference type="Proteomes" id="UP000838686"/>
    </source>
</evidence>
<dbReference type="Gene3D" id="1.10.150.20">
    <property type="entry name" value="5' to 3' exonuclease, C-terminal subdomain"/>
    <property type="match status" value="1"/>
</dbReference>
<dbReference type="RefSeq" id="WP_236343464.1">
    <property type="nucleotide sequence ID" value="NZ_CAKMMF010000016.1"/>
</dbReference>
<proteinExistence type="predicted"/>